<dbReference type="AlphaFoldDB" id="A0A7X6DE14"/>
<accession>A0A7X6DE14</accession>
<dbReference type="EMBL" id="VTOX01000002">
    <property type="protein sequence ID" value="NKE65368.1"/>
    <property type="molecule type" value="Genomic_DNA"/>
</dbReference>
<organism evidence="1 2">
    <name type="scientific">Ramlibacter lithotrophicus</name>
    <dbReference type="NCBI Taxonomy" id="2606681"/>
    <lineage>
        <taxon>Bacteria</taxon>
        <taxon>Pseudomonadati</taxon>
        <taxon>Pseudomonadota</taxon>
        <taxon>Betaproteobacteria</taxon>
        <taxon>Burkholderiales</taxon>
        <taxon>Comamonadaceae</taxon>
        <taxon>Ramlibacter</taxon>
    </lineage>
</organism>
<gene>
    <name evidence="1" type="ORF">RAMLITH_06005</name>
</gene>
<protein>
    <submittedName>
        <fullName evidence="1">Uncharacterized protein</fullName>
    </submittedName>
</protein>
<comment type="caution">
    <text evidence="1">The sequence shown here is derived from an EMBL/GenBank/DDBJ whole genome shotgun (WGS) entry which is preliminary data.</text>
</comment>
<keyword evidence="2" id="KW-1185">Reference proteome</keyword>
<dbReference type="RefSeq" id="WP_168106493.1">
    <property type="nucleotide sequence ID" value="NZ_VTOX01000002.1"/>
</dbReference>
<evidence type="ECO:0000313" key="2">
    <source>
        <dbReference type="Proteomes" id="UP000521868"/>
    </source>
</evidence>
<evidence type="ECO:0000313" key="1">
    <source>
        <dbReference type="EMBL" id="NKE65368.1"/>
    </source>
</evidence>
<dbReference type="Proteomes" id="UP000521868">
    <property type="component" value="Unassembled WGS sequence"/>
</dbReference>
<name>A0A7X6DE14_9BURK</name>
<reference evidence="1 2" key="1">
    <citation type="journal article" date="2020" name="Nature">
        <title>Bacterial chemolithoautotrophy via manganese oxidation.</title>
        <authorList>
            <person name="Yu H."/>
            <person name="Leadbetter J.R."/>
        </authorList>
    </citation>
    <scope>NUCLEOTIDE SEQUENCE [LARGE SCALE GENOMIC DNA]</scope>
    <source>
        <strain evidence="1 2">RBP-1</strain>
    </source>
</reference>
<proteinExistence type="predicted"/>
<sequence>MATFTLDWLDFDYSEDSQGHGSFDAMASVNAAQLPALQQELARVLDWAHREFAGVRAPLDEGGDWDFELQGVQEVPAPLDVRWDEGAGRLELKPGTPGAPRITLSLTLTGTPAFCDAFRGAFAAAT</sequence>